<evidence type="ECO:0000313" key="3">
    <source>
        <dbReference type="Proteomes" id="UP000652761"/>
    </source>
</evidence>
<dbReference type="EMBL" id="NMUH01000016">
    <property type="protein sequence ID" value="MQL68573.1"/>
    <property type="molecule type" value="Genomic_DNA"/>
</dbReference>
<feature type="region of interest" description="Disordered" evidence="1">
    <location>
        <begin position="29"/>
        <end position="56"/>
    </location>
</feature>
<sequence>MHDAFMPKVWSRPAWPTRQGRAIWSHRNKVPESRPPVRTPFNEVVHGPPRPNHMGKHRERMGEIQKYWKILFSVSLDYANRWRGQHTESACHGDRKSCSAQHEISSTGRRYRRFPVRRPNSSPGAWSRAADAIPYRHPFAQTGITFRSVIEIAYKTPIWNRHSEAPVAPLLPLAIRRRFRAKKPSFCTPKLRFRPTIAPIPRSQIWVYQHRRYSHPLPFIPTPSAKELAITFRPGIEIAYVTTIRNRHYETVDRALVSRDSVPGVKFCRGACVLVHRSSYPSGRTRIFVRPGIRTARESPIQNPHFDPIGRGYLFARGSEPPARPQFGIRTSTRSPQGRIRRFPVPSARDLLHRSQIWVNQHRRYSHPLPFIPTPSSKELAITFRPGIGVACVTTIQNRHSKTVDMALVSWDSVLGVKFRRGACVLVHRSSYPSAIRRRFGVEKPSFRTPKLRFRPTIALIPRFFGSSVSLDYANRWRGQHMESACHGDRKSCSAQHKISSTGRRYGCTNIADIVTPLIWVHQHRRYGHPLLFIPTPSANELAITFCPGIGIAYVTTIRNRHSETIDRELVSRDSVSWVKFRRGACVLVHRSSYPSGRTQIFVGHRYLFARGSEPPTRPEFGIHTSTRSPQGHIRRFSVRHPNSSLEALSRAADAIAYGHPFAQTGITFRSVIGIAFKTPIRNRHSEAPVAPLSPQAIGCRFGAEKSSFRTMKLRFRPTIALISKFSGSSISLDYANHWRGQHTESACHDDRKSCSTQHEISSTGRRYGCTNIADIVTPSRLFPPLRRKELAITFRPGIRIAYVTTIRNRHSETVDRELVSRDSVPWVKFPRGAYGCTNIADIVTPPVYSHPFSERTGHNFPPEHRNRLCDHNSESTLRDGRQGVGFAGFRSVGKIPPRSVCTSTPIVVPLGSVSLDYANRWRGQHTESACHGDRKSCSAQHEISSTGRRYGCTNIADIVTPSCLFPPLQRKNWP</sequence>
<evidence type="ECO:0000256" key="1">
    <source>
        <dbReference type="SAM" id="MobiDB-lite"/>
    </source>
</evidence>
<gene>
    <name evidence="2" type="ORF">Taro_000827</name>
</gene>
<proteinExistence type="predicted"/>
<dbReference type="Proteomes" id="UP000652761">
    <property type="component" value="Unassembled WGS sequence"/>
</dbReference>
<evidence type="ECO:0000313" key="2">
    <source>
        <dbReference type="EMBL" id="MQL68573.1"/>
    </source>
</evidence>
<comment type="caution">
    <text evidence="2">The sequence shown here is derived from an EMBL/GenBank/DDBJ whole genome shotgun (WGS) entry which is preliminary data.</text>
</comment>
<accession>A0A843TGF6</accession>
<organism evidence="2 3">
    <name type="scientific">Colocasia esculenta</name>
    <name type="common">Wild taro</name>
    <name type="synonym">Arum esculentum</name>
    <dbReference type="NCBI Taxonomy" id="4460"/>
    <lineage>
        <taxon>Eukaryota</taxon>
        <taxon>Viridiplantae</taxon>
        <taxon>Streptophyta</taxon>
        <taxon>Embryophyta</taxon>
        <taxon>Tracheophyta</taxon>
        <taxon>Spermatophyta</taxon>
        <taxon>Magnoliopsida</taxon>
        <taxon>Liliopsida</taxon>
        <taxon>Araceae</taxon>
        <taxon>Aroideae</taxon>
        <taxon>Colocasieae</taxon>
        <taxon>Colocasia</taxon>
    </lineage>
</organism>
<dbReference type="AlphaFoldDB" id="A0A843TGF6"/>
<keyword evidence="3" id="KW-1185">Reference proteome</keyword>
<reference evidence="2" key="1">
    <citation type="submission" date="2017-07" db="EMBL/GenBank/DDBJ databases">
        <title>Taro Niue Genome Assembly and Annotation.</title>
        <authorList>
            <person name="Atibalentja N."/>
            <person name="Keating K."/>
            <person name="Fields C.J."/>
        </authorList>
    </citation>
    <scope>NUCLEOTIDE SEQUENCE</scope>
    <source>
        <strain evidence="2">Niue_2</strain>
        <tissue evidence="2">Leaf</tissue>
    </source>
</reference>
<name>A0A843TGF6_COLES</name>
<protein>
    <submittedName>
        <fullName evidence="2">Uncharacterized protein</fullName>
    </submittedName>
</protein>